<feature type="domain" description="FH2" evidence="5">
    <location>
        <begin position="993"/>
        <end position="1399"/>
    </location>
</feature>
<feature type="domain" description="GBD/FH3" evidence="4">
    <location>
        <begin position="91"/>
        <end position="502"/>
    </location>
</feature>
<feature type="compositionally biased region" description="Polar residues" evidence="3">
    <location>
        <begin position="1564"/>
        <end position="1577"/>
    </location>
</feature>
<dbReference type="InterPro" id="IPR010472">
    <property type="entry name" value="FH3_dom"/>
</dbReference>
<evidence type="ECO:0000256" key="2">
    <source>
        <dbReference type="SAM" id="Coils"/>
    </source>
</evidence>
<keyword evidence="2" id="KW-0175">Coiled coil</keyword>
<dbReference type="GO" id="GO:0015629">
    <property type="term" value="C:actin cytoskeleton"/>
    <property type="evidence" value="ECO:0007669"/>
    <property type="project" value="UniProtKB-ARBA"/>
</dbReference>
<feature type="compositionally biased region" description="Polar residues" evidence="3">
    <location>
        <begin position="800"/>
        <end position="810"/>
    </location>
</feature>
<evidence type="ECO:0000313" key="6">
    <source>
        <dbReference type="EMBL" id="CAE6339280.1"/>
    </source>
</evidence>
<feature type="compositionally biased region" description="Low complexity" evidence="3">
    <location>
        <begin position="1521"/>
        <end position="1530"/>
    </location>
</feature>
<feature type="region of interest" description="Disordered" evidence="3">
    <location>
        <begin position="1"/>
        <end position="87"/>
    </location>
</feature>
<reference evidence="6" key="1">
    <citation type="submission" date="2021-01" db="EMBL/GenBank/DDBJ databases">
        <authorList>
            <person name="Kaushik A."/>
        </authorList>
    </citation>
    <scope>NUCLEOTIDE SEQUENCE</scope>
    <source>
        <strain evidence="6">AG1-1B</strain>
    </source>
</reference>
<dbReference type="PANTHER" id="PTHR47102">
    <property type="entry name" value="PROTEIN BNI1"/>
    <property type="match status" value="1"/>
</dbReference>
<feature type="region of interest" description="Disordered" evidence="3">
    <location>
        <begin position="643"/>
        <end position="864"/>
    </location>
</feature>
<dbReference type="SMART" id="SM01140">
    <property type="entry name" value="Drf_GBD"/>
    <property type="match status" value="1"/>
</dbReference>
<gene>
    <name evidence="6" type="ORF">RDB_LOCUS2448</name>
</gene>
<dbReference type="Gene3D" id="6.10.30.50">
    <property type="match status" value="1"/>
</dbReference>
<dbReference type="InterPro" id="IPR010473">
    <property type="entry name" value="GTPase-bd"/>
</dbReference>
<sequence>MSGSSYGHGFDSPRRTRDMDATIRAGDRRNTGASAPGSDFGPPLSPPGSSRHGGHGGHRPSSSLTMKSDTSRTSHYNTQQSASTLNSLRQLKSDDGFYMDRPSDEVIQSMFLGVGRSLDVGEEGLTMENKWLIVYENERKRWREEQAKIKAAEKRATAGGGTNSVGVNSKDSGEYYIQKFMTNTITPKDIQGLGVSLRTMPLAWFHDFIDIQGIAVLASRLNALNRPATRRTEVETQQEIEILKCLKTLLNSQVGQREAIAQQTTVNHLVTVLASPHIPSRKGGLELTIALIYAEEHSYGLVLTALDVLSNTHNDKGPFTFWFQTTLNILLSRGRMGSLVGTNKDFKKAVGADSGLGDYTLHTIMALNAILTRAPDLKTRISLRTNMEMAGVQQIIDFAKEMGNVTEGMMTNLNQYLASAEEDQAELRDQLGREVLSNMQDPYELFKTVNETIKESPAQAYFMSCLKHLLLIPQEDMETRTKYYQVIDGLITDIILERRASYAHEFGDPAAVSFQKLAASFGEQERAEKAEAEASELRGQLVRLKYEKELLDEELGKGSDGLVGDLKVKVAMLEDKLRASRQNSDALQAKLAEEGRSHRERIEQLEFQILELFNMLKVGMSEDMLSSTGNQEGTGRRQLIEQLTKQHERKKTISILEGQKRRKKGRSILDEDTEPSEDEVDLSPAVSGVTGRAATSIRRKKSRVNGGASSAGPEGHSSQFQDADNEYMESERSFDAYPARDPATVRSTRHRNGTGDASPRRTGASRLPLDSPRQGEDQSALGLVRKRSLPPRFLAELSNKLGSRTPSGTTIREEGRDDSERASRESGYTDDTIPTSADAHGQSGGLAVPGDGAGTGQRAGSPGKGLVRVKSVHVPGSLADQLAGRLVSMGKHVPGDSLDSTTQGADEGTVDREEEPTTLPRPRPHHHHLLLLRRRRHPHQLQPPPPPPPPGAPAPPPPPPPPGAPPPPPPPGRKGSIPKVPGMPFSENASKRKDVDYMANTRMKQLQWDKIQHQQVGKTLWNEEYTEKEREWARKLFGDGVWQEMEEDFKAKQLVMNLMARQKRAELKSVLDQQTKKRVEIIIQRVKRLSPEEIAIKILQSDRDLCTESFLDELKRVLPSPEQVGKLNVYRNATMEELSELHPSDRLMVQLIKIDRLGPRVDGMIYRARFEENYGLQDDGARKLIEACESLKNAPMFKELMGLILLIGNFMNGTGIKGGAFGFKVSSINKASHLVDTKSVNNTTLLHFLERTVTKHFPEMGKFMDELQKPEEAYRVNLLEVKKHFGEMRVGLKSIRTELAEHFSDIDSLPPDDQYPKKMWRFLTEATEQLEDLNDAVKQAELKFTDILRYYGEDEKMSSAEFFGLFKTFCTSYRKCQNDNRAAAEEKVVAEKRRQYAEESRIARQKAREEETVRDPQDAAILDTLLARLRHGDTMPRTRKSRRVRPSVHRLPAAVTMTGTMVESESASNGLGNNANAMKPDDAIAPAEVVADKAKDMLAELQQAGFGGSLPSSNSMGTLPRAPRASGGSTRRARTRAEARASASNLRVHPEEGPMDTNGGLHSASLSETWTTNSLPSTPGLGDVHSPAGGHSRGASFAQSQSGMSARGAESEVEPDTADVMVNIKSPTELGSVRSSVALPDSTGSMQPPT</sequence>
<dbReference type="Proteomes" id="UP000663826">
    <property type="component" value="Unassembled WGS sequence"/>
</dbReference>
<dbReference type="Gene3D" id="1.20.58.2220">
    <property type="entry name" value="Formin, FH2 domain"/>
    <property type="match status" value="1"/>
</dbReference>
<dbReference type="GO" id="GO:0051016">
    <property type="term" value="P:barbed-end actin filament capping"/>
    <property type="evidence" value="ECO:0007669"/>
    <property type="project" value="TreeGrafter"/>
</dbReference>
<feature type="coiled-coil region" evidence="2">
    <location>
        <begin position="527"/>
        <end position="590"/>
    </location>
</feature>
<evidence type="ECO:0000259" key="4">
    <source>
        <dbReference type="PROSITE" id="PS51232"/>
    </source>
</evidence>
<feature type="region of interest" description="Disordered" evidence="3">
    <location>
        <begin position="938"/>
        <end position="993"/>
    </location>
</feature>
<dbReference type="SUPFAM" id="SSF48371">
    <property type="entry name" value="ARM repeat"/>
    <property type="match status" value="1"/>
</dbReference>
<feature type="compositionally biased region" description="Pro residues" evidence="3">
    <location>
        <begin position="941"/>
        <end position="972"/>
    </location>
</feature>
<dbReference type="PROSITE" id="PS51232">
    <property type="entry name" value="GBD_FH3"/>
    <property type="match status" value="1"/>
</dbReference>
<protein>
    <recommendedName>
        <fullName evidence="8">Cytokinesis protein sepA</fullName>
    </recommendedName>
</protein>
<dbReference type="GO" id="GO:0032153">
    <property type="term" value="C:cell division site"/>
    <property type="evidence" value="ECO:0007669"/>
    <property type="project" value="UniProtKB-ARBA"/>
</dbReference>
<dbReference type="Gene3D" id="1.10.238.150">
    <property type="entry name" value="Formin, FH3 diaphanous domain"/>
    <property type="match status" value="1"/>
</dbReference>
<dbReference type="InterPro" id="IPR011989">
    <property type="entry name" value="ARM-like"/>
</dbReference>
<feature type="compositionally biased region" description="Acidic residues" evidence="3">
    <location>
        <begin position="670"/>
        <end position="681"/>
    </location>
</feature>
<dbReference type="InterPro" id="IPR016024">
    <property type="entry name" value="ARM-type_fold"/>
</dbReference>
<dbReference type="Pfam" id="PF06371">
    <property type="entry name" value="Drf_GBD"/>
    <property type="match status" value="1"/>
</dbReference>
<dbReference type="SMART" id="SM01139">
    <property type="entry name" value="Drf_FH3"/>
    <property type="match status" value="1"/>
</dbReference>
<dbReference type="InterPro" id="IPR014768">
    <property type="entry name" value="GBD/FH3_dom"/>
</dbReference>
<feature type="compositionally biased region" description="Basic and acidic residues" evidence="3">
    <location>
        <begin position="811"/>
        <end position="824"/>
    </location>
</feature>
<dbReference type="Pfam" id="PF02181">
    <property type="entry name" value="FH2"/>
    <property type="match status" value="1"/>
</dbReference>
<dbReference type="InterPro" id="IPR042201">
    <property type="entry name" value="FH2_Formin_sf"/>
</dbReference>
<dbReference type="Gene3D" id="1.25.10.10">
    <property type="entry name" value="Leucine-rich Repeat Variant"/>
    <property type="match status" value="1"/>
</dbReference>
<evidence type="ECO:0008006" key="8">
    <source>
        <dbReference type="Google" id="ProtNLM"/>
    </source>
</evidence>
<evidence type="ECO:0000259" key="5">
    <source>
        <dbReference type="PROSITE" id="PS51444"/>
    </source>
</evidence>
<name>A0A8H2W923_9AGAM</name>
<dbReference type="SMART" id="SM00498">
    <property type="entry name" value="FH2"/>
    <property type="match status" value="1"/>
</dbReference>
<feature type="region of interest" description="Disordered" evidence="3">
    <location>
        <begin position="890"/>
        <end position="925"/>
    </location>
</feature>
<feature type="region of interest" description="Disordered" evidence="3">
    <location>
        <begin position="1395"/>
        <end position="1415"/>
    </location>
</feature>
<comment type="caution">
    <text evidence="6">The sequence shown here is derived from an EMBL/GenBank/DDBJ whole genome shotgun (WGS) entry which is preliminary data.</text>
</comment>
<dbReference type="PROSITE" id="PS51444">
    <property type="entry name" value="FH2"/>
    <property type="match status" value="1"/>
</dbReference>
<dbReference type="GO" id="GO:0005938">
    <property type="term" value="C:cell cortex"/>
    <property type="evidence" value="ECO:0007669"/>
    <property type="project" value="UniProtKB-ARBA"/>
</dbReference>
<dbReference type="GO" id="GO:0043332">
    <property type="term" value="C:mating projection tip"/>
    <property type="evidence" value="ECO:0007669"/>
    <property type="project" value="TreeGrafter"/>
</dbReference>
<dbReference type="Pfam" id="PF06367">
    <property type="entry name" value="Drf_FH3"/>
    <property type="match status" value="1"/>
</dbReference>
<accession>A0A8H2W923</accession>
<feature type="region of interest" description="Disordered" evidence="3">
    <location>
        <begin position="1505"/>
        <end position="1650"/>
    </location>
</feature>
<dbReference type="GO" id="GO:0003779">
    <property type="term" value="F:actin binding"/>
    <property type="evidence" value="ECO:0007669"/>
    <property type="project" value="InterPro"/>
</dbReference>
<dbReference type="InterPro" id="IPR015425">
    <property type="entry name" value="FH2_Formin"/>
</dbReference>
<comment type="similarity">
    <text evidence="1">Belongs to the formin homology family. BNI1 subfamily.</text>
</comment>
<evidence type="ECO:0000313" key="7">
    <source>
        <dbReference type="Proteomes" id="UP000663826"/>
    </source>
</evidence>
<evidence type="ECO:0000256" key="3">
    <source>
        <dbReference type="SAM" id="MobiDB-lite"/>
    </source>
</evidence>
<dbReference type="SUPFAM" id="SSF101447">
    <property type="entry name" value="Formin homology 2 domain (FH2 domain)"/>
    <property type="match status" value="1"/>
</dbReference>
<dbReference type="Gene3D" id="1.20.58.630">
    <property type="match status" value="1"/>
</dbReference>
<dbReference type="GO" id="GO:1903475">
    <property type="term" value="P:mitotic actomyosin contractile ring assembly"/>
    <property type="evidence" value="ECO:0007669"/>
    <property type="project" value="TreeGrafter"/>
</dbReference>
<proteinExistence type="inferred from homology"/>
<dbReference type="GO" id="GO:0051017">
    <property type="term" value="P:actin filament bundle assembly"/>
    <property type="evidence" value="ECO:0007669"/>
    <property type="project" value="TreeGrafter"/>
</dbReference>
<feature type="compositionally biased region" description="Basic and acidic residues" evidence="3">
    <location>
        <begin position="11"/>
        <end position="30"/>
    </location>
</feature>
<organism evidence="6 7">
    <name type="scientific">Rhizoctonia solani</name>
    <dbReference type="NCBI Taxonomy" id="456999"/>
    <lineage>
        <taxon>Eukaryota</taxon>
        <taxon>Fungi</taxon>
        <taxon>Dikarya</taxon>
        <taxon>Basidiomycota</taxon>
        <taxon>Agaricomycotina</taxon>
        <taxon>Agaricomycetes</taxon>
        <taxon>Cantharellales</taxon>
        <taxon>Ceratobasidiaceae</taxon>
        <taxon>Rhizoctonia</taxon>
    </lineage>
</organism>
<dbReference type="EMBL" id="CAJMWQ010000103">
    <property type="protein sequence ID" value="CAE6339280.1"/>
    <property type="molecule type" value="Genomic_DNA"/>
</dbReference>
<dbReference type="GO" id="GO:0031267">
    <property type="term" value="F:small GTPase binding"/>
    <property type="evidence" value="ECO:0007669"/>
    <property type="project" value="InterPro"/>
</dbReference>
<dbReference type="PANTHER" id="PTHR47102:SF2">
    <property type="entry name" value="PROTEIN BNI1"/>
    <property type="match status" value="1"/>
</dbReference>
<feature type="compositionally biased region" description="Polar residues" evidence="3">
    <location>
        <begin position="65"/>
        <end position="87"/>
    </location>
</feature>
<dbReference type="InterPro" id="IPR051661">
    <property type="entry name" value="Actin_filament_regulator"/>
</dbReference>
<evidence type="ECO:0000256" key="1">
    <source>
        <dbReference type="ARBA" id="ARBA00037935"/>
    </source>
</evidence>